<dbReference type="Proteomes" id="UP001056120">
    <property type="component" value="Linkage Group LG09"/>
</dbReference>
<dbReference type="EMBL" id="CM042026">
    <property type="protein sequence ID" value="KAI3804274.1"/>
    <property type="molecule type" value="Genomic_DNA"/>
</dbReference>
<sequence length="95" mass="10864">MVFLFCFLVLQELDSSSVIVELEKSWYACPQEPCGTDLLSAYSLGILLFESQLERAYFSNRSQLQLGEAVSKERNDLELLRNRERCSVDPVGLKK</sequence>
<keyword evidence="2" id="KW-1185">Reference proteome</keyword>
<evidence type="ECO:0000313" key="2">
    <source>
        <dbReference type="Proteomes" id="UP001056120"/>
    </source>
</evidence>
<evidence type="ECO:0000313" key="1">
    <source>
        <dbReference type="EMBL" id="KAI3804274.1"/>
    </source>
</evidence>
<comment type="caution">
    <text evidence="1">The sequence shown here is derived from an EMBL/GenBank/DDBJ whole genome shotgun (WGS) entry which is preliminary data.</text>
</comment>
<reference evidence="1 2" key="2">
    <citation type="journal article" date="2022" name="Mol. Ecol. Resour.">
        <title>The genomes of chicory, endive, great burdock and yacon provide insights into Asteraceae paleo-polyploidization history and plant inulin production.</title>
        <authorList>
            <person name="Fan W."/>
            <person name="Wang S."/>
            <person name="Wang H."/>
            <person name="Wang A."/>
            <person name="Jiang F."/>
            <person name="Liu H."/>
            <person name="Zhao H."/>
            <person name="Xu D."/>
            <person name="Zhang Y."/>
        </authorList>
    </citation>
    <scope>NUCLEOTIDE SEQUENCE [LARGE SCALE GENOMIC DNA]</scope>
    <source>
        <strain evidence="2">cv. Yunnan</strain>
        <tissue evidence="1">Leaves</tissue>
    </source>
</reference>
<organism evidence="1 2">
    <name type="scientific">Smallanthus sonchifolius</name>
    <dbReference type="NCBI Taxonomy" id="185202"/>
    <lineage>
        <taxon>Eukaryota</taxon>
        <taxon>Viridiplantae</taxon>
        <taxon>Streptophyta</taxon>
        <taxon>Embryophyta</taxon>
        <taxon>Tracheophyta</taxon>
        <taxon>Spermatophyta</taxon>
        <taxon>Magnoliopsida</taxon>
        <taxon>eudicotyledons</taxon>
        <taxon>Gunneridae</taxon>
        <taxon>Pentapetalae</taxon>
        <taxon>asterids</taxon>
        <taxon>campanulids</taxon>
        <taxon>Asterales</taxon>
        <taxon>Asteraceae</taxon>
        <taxon>Asteroideae</taxon>
        <taxon>Heliantheae alliance</taxon>
        <taxon>Millerieae</taxon>
        <taxon>Smallanthus</taxon>
    </lineage>
</organism>
<name>A0ACB9I8G5_9ASTR</name>
<gene>
    <name evidence="1" type="ORF">L1987_25693</name>
</gene>
<protein>
    <submittedName>
        <fullName evidence="1">Uncharacterized protein</fullName>
    </submittedName>
</protein>
<accession>A0ACB9I8G5</accession>
<reference evidence="2" key="1">
    <citation type="journal article" date="2022" name="Mol. Ecol. Resour.">
        <title>The genomes of chicory, endive, great burdock and yacon provide insights into Asteraceae palaeo-polyploidization history and plant inulin production.</title>
        <authorList>
            <person name="Fan W."/>
            <person name="Wang S."/>
            <person name="Wang H."/>
            <person name="Wang A."/>
            <person name="Jiang F."/>
            <person name="Liu H."/>
            <person name="Zhao H."/>
            <person name="Xu D."/>
            <person name="Zhang Y."/>
        </authorList>
    </citation>
    <scope>NUCLEOTIDE SEQUENCE [LARGE SCALE GENOMIC DNA]</scope>
    <source>
        <strain evidence="2">cv. Yunnan</strain>
    </source>
</reference>
<proteinExistence type="predicted"/>